<organism evidence="1">
    <name type="scientific">Macaca fascicularis</name>
    <name type="common">Crab-eating macaque</name>
    <name type="synonym">Cynomolgus monkey</name>
    <dbReference type="NCBI Taxonomy" id="9541"/>
    <lineage>
        <taxon>Eukaryota</taxon>
        <taxon>Metazoa</taxon>
        <taxon>Chordata</taxon>
        <taxon>Craniata</taxon>
        <taxon>Vertebrata</taxon>
        <taxon>Euteleostomi</taxon>
        <taxon>Mammalia</taxon>
        <taxon>Eutheria</taxon>
        <taxon>Euarchontoglires</taxon>
        <taxon>Primates</taxon>
        <taxon>Haplorrhini</taxon>
        <taxon>Catarrhini</taxon>
        <taxon>Cercopithecidae</taxon>
        <taxon>Cercopithecinae</taxon>
        <taxon>Macaca</taxon>
    </lineage>
</organism>
<dbReference type="AlphaFoldDB" id="I7GHS2"/>
<dbReference type="EMBL" id="AB171539">
    <property type="protein sequence ID" value="BAE88602.1"/>
    <property type="molecule type" value="mRNA"/>
</dbReference>
<proteinExistence type="evidence at transcript level"/>
<reference evidence="1" key="1">
    <citation type="journal article" date="2007" name="PLoS Biol.">
        <title>Rate of evolution in brain-expressed genes in humans and other primates.</title>
        <authorList>
            <person name="Wang H.-Y."/>
            <person name="Chien H.-C."/>
            <person name="Osada N."/>
            <person name="Hashimoto K."/>
            <person name="Sugano S."/>
            <person name="Gojobori T."/>
            <person name="Chou C.-K."/>
            <person name="Tsai S.-F."/>
            <person name="Wu C.-I."/>
            <person name="Shen C.-K.J."/>
        </authorList>
    </citation>
    <scope>NUCLEOTIDE SEQUENCE</scope>
</reference>
<evidence type="ECO:0000313" key="1">
    <source>
        <dbReference type="EMBL" id="BAE88602.1"/>
    </source>
</evidence>
<protein>
    <submittedName>
        <fullName evidence="1">Macaca fascicularis brain cDNA clone: QflA-10367, similar to human erythrocyte membrane protein band 4.1-like 1 (EPB41L1),transcript variant 2, mRNA, RefSeq: NM_177996.1</fullName>
    </submittedName>
</protein>
<sequence length="45" mass="4686">MAGPCESISPLSPIYWGIAQGCLQAAQVRCVPLACLSVMTYTLAA</sequence>
<accession>I7GHS2</accession>
<name>I7GHS2_MACFA</name>